<dbReference type="EMBL" id="DTGA01000097">
    <property type="protein sequence ID" value="HGB31070.1"/>
    <property type="molecule type" value="Genomic_DNA"/>
</dbReference>
<gene>
    <name evidence="1" type="ORF">ENV35_04255</name>
</gene>
<organism evidence="1">
    <name type="scientific">Dictyoglomus turgidum</name>
    <dbReference type="NCBI Taxonomy" id="513050"/>
    <lineage>
        <taxon>Bacteria</taxon>
        <taxon>Pseudomonadati</taxon>
        <taxon>Dictyoglomota</taxon>
        <taxon>Dictyoglomia</taxon>
        <taxon>Dictyoglomales</taxon>
        <taxon>Dictyoglomaceae</taxon>
        <taxon>Dictyoglomus</taxon>
    </lineage>
</organism>
<reference evidence="1" key="1">
    <citation type="journal article" date="2020" name="mSystems">
        <title>Genome- and Community-Level Interaction Insights into Carbon Utilization and Element Cycling Functions of Hydrothermarchaeota in Hydrothermal Sediment.</title>
        <authorList>
            <person name="Zhou Z."/>
            <person name="Liu Y."/>
            <person name="Xu W."/>
            <person name="Pan J."/>
            <person name="Luo Z.H."/>
            <person name="Li M."/>
        </authorList>
    </citation>
    <scope>NUCLEOTIDE SEQUENCE [LARGE SCALE GENOMIC DNA]</scope>
    <source>
        <strain evidence="1">SpSt-751</strain>
    </source>
</reference>
<proteinExistence type="predicted"/>
<protein>
    <submittedName>
        <fullName evidence="1">Uncharacterized protein</fullName>
    </submittedName>
</protein>
<dbReference type="AlphaFoldDB" id="A0A7C3WRC7"/>
<evidence type="ECO:0000313" key="1">
    <source>
        <dbReference type="EMBL" id="HGB31070.1"/>
    </source>
</evidence>
<accession>A0A7C3WRC7</accession>
<sequence>MTYEVGIADNNTGEIVYCRYVLPEGVIQEVVDILKNLEAPGIKDLLGEWDRTGLMDRVKESVGKGSKFSHIMTATVNGNTGRYEIYVLPLESDDYELFSNVLV</sequence>
<comment type="caution">
    <text evidence="1">The sequence shown here is derived from an EMBL/GenBank/DDBJ whole genome shotgun (WGS) entry which is preliminary data.</text>
</comment>
<name>A0A7C3WRC7_9BACT</name>